<dbReference type="RefSeq" id="WP_223404230.1">
    <property type="nucleotide sequence ID" value="NZ_JAGSHT010000007.1"/>
</dbReference>
<dbReference type="EMBL" id="JAGSHT010000007">
    <property type="protein sequence ID" value="MBZ2195871.1"/>
    <property type="molecule type" value="Genomic_DNA"/>
</dbReference>
<accession>A0ABS7S692</accession>
<organism evidence="1 2">
    <name type="scientific">Occultella gossypii</name>
    <dbReference type="NCBI Taxonomy" id="2800820"/>
    <lineage>
        <taxon>Bacteria</taxon>
        <taxon>Bacillati</taxon>
        <taxon>Actinomycetota</taxon>
        <taxon>Actinomycetes</taxon>
        <taxon>Micrococcales</taxon>
        <taxon>Ruaniaceae</taxon>
        <taxon>Occultella</taxon>
    </lineage>
</organism>
<gene>
    <name evidence="1" type="ORF">KCQ71_06890</name>
</gene>
<sequence>MRYEFMVAGSVSETVEAAFPELTVTKSAAGGTSMYGPVDDDARVRELLERFDDLGISVVEMRRLPD</sequence>
<reference evidence="1 2" key="1">
    <citation type="submission" date="2021-04" db="EMBL/GenBank/DDBJ databases">
        <title>Ruania sp. nov., isolated from sandy soil of mangrove forest.</title>
        <authorList>
            <person name="Ge X."/>
            <person name="Huang R."/>
            <person name="Liu W."/>
        </authorList>
    </citation>
    <scope>NUCLEOTIDE SEQUENCE [LARGE SCALE GENOMIC DNA]</scope>
    <source>
        <strain evidence="1 2">N2-46</strain>
    </source>
</reference>
<comment type="caution">
    <text evidence="1">The sequence shown here is derived from an EMBL/GenBank/DDBJ whole genome shotgun (WGS) entry which is preliminary data.</text>
</comment>
<protein>
    <submittedName>
        <fullName evidence="1">Uncharacterized protein</fullName>
    </submittedName>
</protein>
<evidence type="ECO:0000313" key="1">
    <source>
        <dbReference type="EMBL" id="MBZ2195871.1"/>
    </source>
</evidence>
<name>A0ABS7S692_9MICO</name>
<evidence type="ECO:0000313" key="2">
    <source>
        <dbReference type="Proteomes" id="UP000826651"/>
    </source>
</evidence>
<dbReference type="Proteomes" id="UP000826651">
    <property type="component" value="Unassembled WGS sequence"/>
</dbReference>
<proteinExistence type="predicted"/>
<keyword evidence="2" id="KW-1185">Reference proteome</keyword>